<dbReference type="GO" id="GO:0016301">
    <property type="term" value="F:kinase activity"/>
    <property type="evidence" value="ECO:0007669"/>
    <property type="project" value="UniProtKB-KW"/>
</dbReference>
<evidence type="ECO:0000256" key="3">
    <source>
        <dbReference type="ARBA" id="ARBA00012393"/>
    </source>
</evidence>
<dbReference type="RefSeq" id="WP_007086581.1">
    <property type="nucleotide sequence ID" value="NZ_AJLS01000124.1"/>
</dbReference>
<keyword evidence="9" id="KW-0274">FAD</keyword>
<protein>
    <recommendedName>
        <fullName evidence="3">FAD synthase</fullName>
        <ecNumber evidence="3">2.7.7.2</ecNumber>
    </recommendedName>
</protein>
<dbReference type="InterPro" id="IPR004821">
    <property type="entry name" value="Cyt_trans-like"/>
</dbReference>
<keyword evidence="5" id="KW-0288">FMN</keyword>
<evidence type="ECO:0000256" key="1">
    <source>
        <dbReference type="ARBA" id="ARBA00004726"/>
    </source>
</evidence>
<dbReference type="EMBL" id="AJLS01000124">
    <property type="protein sequence ID" value="EKN65902.1"/>
    <property type="molecule type" value="Genomic_DNA"/>
</dbReference>
<evidence type="ECO:0000256" key="6">
    <source>
        <dbReference type="ARBA" id="ARBA00022679"/>
    </source>
</evidence>
<dbReference type="SUPFAM" id="SSF52374">
    <property type="entry name" value="Nucleotidylyl transferase"/>
    <property type="match status" value="1"/>
</dbReference>
<dbReference type="eggNOG" id="COG0196">
    <property type="taxonomic scope" value="Bacteria"/>
</dbReference>
<name>K6D0A6_9BACI</name>
<dbReference type="EC" id="2.7.7.2" evidence="3"/>
<gene>
    <name evidence="13" type="ORF">BABA_17937</name>
</gene>
<evidence type="ECO:0000256" key="11">
    <source>
        <dbReference type="ARBA" id="ARBA00049494"/>
    </source>
</evidence>
<evidence type="ECO:0000313" key="13">
    <source>
        <dbReference type="EMBL" id="EKN65902.1"/>
    </source>
</evidence>
<dbReference type="GO" id="GO:0009231">
    <property type="term" value="P:riboflavin biosynthetic process"/>
    <property type="evidence" value="ECO:0007669"/>
    <property type="project" value="InterPro"/>
</dbReference>
<keyword evidence="7 13" id="KW-0548">Nucleotidyltransferase</keyword>
<dbReference type="STRING" id="1117379.BABA_17937"/>
<dbReference type="UniPathway" id="UPA00277">
    <property type="reaction ID" value="UER00407"/>
</dbReference>
<dbReference type="AlphaFoldDB" id="K6D0A6"/>
<keyword evidence="4" id="KW-0285">Flavoprotein</keyword>
<dbReference type="GO" id="GO:0006747">
    <property type="term" value="P:FAD biosynthetic process"/>
    <property type="evidence" value="ECO:0007669"/>
    <property type="project" value="UniProtKB-UniPathway"/>
</dbReference>
<comment type="caution">
    <text evidence="13">The sequence shown here is derived from an EMBL/GenBank/DDBJ whole genome shotgun (WGS) entry which is preliminary data.</text>
</comment>
<evidence type="ECO:0000256" key="10">
    <source>
        <dbReference type="ARBA" id="ARBA00022840"/>
    </source>
</evidence>
<keyword evidence="13" id="KW-0418">Kinase</keyword>
<feature type="domain" description="FAD synthetase" evidence="12">
    <location>
        <begin position="16"/>
        <end position="169"/>
    </location>
</feature>
<comment type="pathway">
    <text evidence="1">Cofactor biosynthesis; FAD biosynthesis; FAD from FMN: step 1/1.</text>
</comment>
<keyword evidence="10" id="KW-0067">ATP-binding</keyword>
<keyword evidence="8" id="KW-0547">Nucleotide-binding</keyword>
<evidence type="ECO:0000256" key="8">
    <source>
        <dbReference type="ARBA" id="ARBA00022741"/>
    </source>
</evidence>
<dbReference type="Gene3D" id="3.40.50.620">
    <property type="entry name" value="HUPs"/>
    <property type="match status" value="1"/>
</dbReference>
<evidence type="ECO:0000313" key="14">
    <source>
        <dbReference type="Proteomes" id="UP000006316"/>
    </source>
</evidence>
<evidence type="ECO:0000259" key="12">
    <source>
        <dbReference type="Pfam" id="PF06574"/>
    </source>
</evidence>
<dbReference type="CDD" id="cd02064">
    <property type="entry name" value="FAD_synthetase_N"/>
    <property type="match status" value="1"/>
</dbReference>
<evidence type="ECO:0000256" key="9">
    <source>
        <dbReference type="ARBA" id="ARBA00022827"/>
    </source>
</evidence>
<proteinExistence type="inferred from homology"/>
<sequence>METIHLNMSNLAEWQKRARPNVMALGCFDGLHHGHSRVIKTALQKAEEKQVSLSVMSFFPHPKTVISKGKVHIHYLMPLEEKEAKLREMGVDTFYIVEFNQEFAGLSPEEFVTNYLVEFGVVHAVAGFDFSYGCRGAGHLDRLGDDSEGLIEVTKVAKVECRGEKVSSTCIRERLLTGNVEELPDFLGQLYEIKCEWDGVILRTQPFYTLPAPGRYFVTLKNESSSIQSELLVKEDLSLLCVKDIPSFMKGRVSIVWHSRILEETNKKKLLIS</sequence>
<evidence type="ECO:0000256" key="4">
    <source>
        <dbReference type="ARBA" id="ARBA00022630"/>
    </source>
</evidence>
<keyword evidence="14" id="KW-1185">Reference proteome</keyword>
<reference evidence="13 14" key="1">
    <citation type="journal article" date="2012" name="Front. Microbiol.">
        <title>Redundancy and modularity in membrane-associated dissimilatory nitrate reduction in Bacillus.</title>
        <authorList>
            <person name="Heylen K."/>
            <person name="Keltjens J."/>
        </authorList>
    </citation>
    <scope>NUCLEOTIDE SEQUENCE [LARGE SCALE GENOMIC DNA]</scope>
    <source>
        <strain evidence="14">LMG 21833T</strain>
    </source>
</reference>
<comment type="similarity">
    <text evidence="2">Belongs to the RibF family.</text>
</comment>
<accession>K6D0A6</accession>
<evidence type="ECO:0000256" key="5">
    <source>
        <dbReference type="ARBA" id="ARBA00022643"/>
    </source>
</evidence>
<dbReference type="OrthoDB" id="9803667at2"/>
<evidence type="ECO:0000256" key="2">
    <source>
        <dbReference type="ARBA" id="ARBA00010214"/>
    </source>
</evidence>
<dbReference type="GO" id="GO:0005524">
    <property type="term" value="F:ATP binding"/>
    <property type="evidence" value="ECO:0007669"/>
    <property type="project" value="UniProtKB-KW"/>
</dbReference>
<dbReference type="InterPro" id="IPR014729">
    <property type="entry name" value="Rossmann-like_a/b/a_fold"/>
</dbReference>
<dbReference type="NCBIfam" id="TIGR00125">
    <property type="entry name" value="cyt_tran_rel"/>
    <property type="match status" value="1"/>
</dbReference>
<dbReference type="GO" id="GO:0003919">
    <property type="term" value="F:FMN adenylyltransferase activity"/>
    <property type="evidence" value="ECO:0007669"/>
    <property type="project" value="UniProtKB-EC"/>
</dbReference>
<organism evidence="13 14">
    <name type="scientific">Neobacillus bataviensis LMG 21833</name>
    <dbReference type="NCBI Taxonomy" id="1117379"/>
    <lineage>
        <taxon>Bacteria</taxon>
        <taxon>Bacillati</taxon>
        <taxon>Bacillota</taxon>
        <taxon>Bacilli</taxon>
        <taxon>Bacillales</taxon>
        <taxon>Bacillaceae</taxon>
        <taxon>Neobacillus</taxon>
    </lineage>
</organism>
<dbReference type="PATRIC" id="fig|1117379.3.peg.3715"/>
<keyword evidence="6 13" id="KW-0808">Transferase</keyword>
<dbReference type="Proteomes" id="UP000006316">
    <property type="component" value="Unassembled WGS sequence"/>
</dbReference>
<dbReference type="FunFam" id="3.40.50.620:FF:000021">
    <property type="entry name" value="Riboflavin biosynthesis protein"/>
    <property type="match status" value="1"/>
</dbReference>
<dbReference type="Pfam" id="PF06574">
    <property type="entry name" value="FAD_syn"/>
    <property type="match status" value="1"/>
</dbReference>
<evidence type="ECO:0000256" key="7">
    <source>
        <dbReference type="ARBA" id="ARBA00022695"/>
    </source>
</evidence>
<dbReference type="InterPro" id="IPR015864">
    <property type="entry name" value="FAD_synthase"/>
</dbReference>
<comment type="catalytic activity">
    <reaction evidence="11">
        <text>FMN + ATP + H(+) = FAD + diphosphate</text>
        <dbReference type="Rhea" id="RHEA:17237"/>
        <dbReference type="ChEBI" id="CHEBI:15378"/>
        <dbReference type="ChEBI" id="CHEBI:30616"/>
        <dbReference type="ChEBI" id="CHEBI:33019"/>
        <dbReference type="ChEBI" id="CHEBI:57692"/>
        <dbReference type="ChEBI" id="CHEBI:58210"/>
        <dbReference type="EC" id="2.7.7.2"/>
    </reaction>
</comment>